<dbReference type="GeneID" id="41334804"/>
<accession>A0ABM5NPW0</accession>
<feature type="domain" description="2-oxoacid dehydrogenase acyltransferase catalytic" evidence="4">
    <location>
        <begin position="76"/>
        <end position="303"/>
    </location>
</feature>
<sequence>MSKILATPKARAMAKHANIDLADLKIQHRKIEASDVENYIKSLKSAQTSAEKVEVSSSQQAEKTSIPASIPPKLEGKREKIAPIRKAIARAMTNSWNSVAYVNLVNQIDVSDLWKLRKSVLDPVLKTSGVKLTFLAFIAKAILIALSEFPVMAAKYDEATSEIVYPDTLNLGLAVDTDAGLMVPVIKDAQKLSIVEIAKEIVRLAKAARERKIKPSEMQGGSFTITNYGSVGSLYGVPVINYPELAIAGVGAIIDSAEVKDGQIVASKIMHLTVAADHRWIDGATIGRFAARVKELLEKPEILGIL</sequence>
<dbReference type="InterPro" id="IPR001078">
    <property type="entry name" value="2-oxoacid_DH_actylTfrase"/>
</dbReference>
<evidence type="ECO:0000313" key="5">
    <source>
        <dbReference type="EMBL" id="AGM22287.1"/>
    </source>
</evidence>
<dbReference type="SUPFAM" id="SSF52777">
    <property type="entry name" value="CoA-dependent acyltransferases"/>
    <property type="match status" value="1"/>
</dbReference>
<dbReference type="RefSeq" id="WP_011206337.1">
    <property type="nucleotide sequence ID" value="NC_021283.1"/>
</dbReference>
<protein>
    <submittedName>
        <fullName evidence="5">Dihydrolipoamide acetyltransferase</fullName>
    </submittedName>
</protein>
<evidence type="ECO:0000256" key="3">
    <source>
        <dbReference type="ARBA" id="ARBA00023315"/>
    </source>
</evidence>
<dbReference type="PANTHER" id="PTHR43178:SF5">
    <property type="entry name" value="LIPOAMIDE ACYLTRANSFERASE COMPONENT OF BRANCHED-CHAIN ALPHA-KETO ACID DEHYDROGENASE COMPLEX, MITOCHONDRIAL"/>
    <property type="match status" value="1"/>
</dbReference>
<dbReference type="InterPro" id="IPR023213">
    <property type="entry name" value="CAT-like_dom_sf"/>
</dbReference>
<dbReference type="Pfam" id="PF00198">
    <property type="entry name" value="2-oxoacid_dh"/>
    <property type="match status" value="1"/>
</dbReference>
<evidence type="ECO:0000256" key="1">
    <source>
        <dbReference type="ARBA" id="ARBA00001938"/>
    </source>
</evidence>
<dbReference type="InterPro" id="IPR050743">
    <property type="entry name" value="2-oxoacid_DH_E2_comp"/>
</dbReference>
<organism evidence="5 6">
    <name type="scientific">Mesomycoplasma hyopneumoniae 168-L</name>
    <dbReference type="NCBI Taxonomy" id="1116211"/>
    <lineage>
        <taxon>Bacteria</taxon>
        <taxon>Bacillati</taxon>
        <taxon>Mycoplasmatota</taxon>
        <taxon>Mycoplasmoidales</taxon>
        <taxon>Metamycoplasmataceae</taxon>
        <taxon>Mesomycoplasma</taxon>
    </lineage>
</organism>
<dbReference type="NCBIfam" id="NF008815">
    <property type="entry name" value="PRK11857.1"/>
    <property type="match status" value="1"/>
</dbReference>
<keyword evidence="3" id="KW-0012">Acyltransferase</keyword>
<evidence type="ECO:0000259" key="4">
    <source>
        <dbReference type="Pfam" id="PF00198"/>
    </source>
</evidence>
<keyword evidence="2" id="KW-0808">Transferase</keyword>
<name>A0ABM5NPW0_MESH1</name>
<dbReference type="Proteomes" id="UP000013962">
    <property type="component" value="Chromosome"/>
</dbReference>
<evidence type="ECO:0000313" key="6">
    <source>
        <dbReference type="Proteomes" id="UP000013962"/>
    </source>
</evidence>
<gene>
    <name evidence="5" type="ORF">MHP168L_513</name>
</gene>
<dbReference type="Gene3D" id="4.10.320.10">
    <property type="entry name" value="E3-binding domain"/>
    <property type="match status" value="1"/>
</dbReference>
<comment type="cofactor">
    <cofactor evidence="1">
        <name>(R)-lipoate</name>
        <dbReference type="ChEBI" id="CHEBI:83088"/>
    </cofactor>
</comment>
<keyword evidence="6" id="KW-1185">Reference proteome</keyword>
<proteinExistence type="predicted"/>
<evidence type="ECO:0000256" key="2">
    <source>
        <dbReference type="ARBA" id="ARBA00022679"/>
    </source>
</evidence>
<dbReference type="PANTHER" id="PTHR43178">
    <property type="entry name" value="DIHYDROLIPOAMIDE ACETYLTRANSFERASE COMPONENT OF PYRUVATE DEHYDROGENASE COMPLEX"/>
    <property type="match status" value="1"/>
</dbReference>
<dbReference type="InterPro" id="IPR036625">
    <property type="entry name" value="E3-bd_dom_sf"/>
</dbReference>
<dbReference type="EMBL" id="CP003131">
    <property type="protein sequence ID" value="AGM22287.1"/>
    <property type="molecule type" value="Genomic_DNA"/>
</dbReference>
<reference evidence="5 6" key="1">
    <citation type="journal article" date="2013" name="BMC Genomics">
        <title>Comparative genomic analyses of Mycoplasma hyopneumoniae pathogenic 168 strain and its high-passaged attenuated strain.</title>
        <authorList>
            <person name="Liu W."/>
            <person name="Xiao S."/>
            <person name="Li M."/>
            <person name="Guo S."/>
            <person name="Li S."/>
            <person name="Luo R."/>
            <person name="Feng Z."/>
            <person name="Li B."/>
            <person name="Zhou Z."/>
            <person name="Shao G."/>
            <person name="Chen H."/>
            <person name="Fang L."/>
        </authorList>
    </citation>
    <scope>NUCLEOTIDE SEQUENCE [LARGE SCALE GENOMIC DNA]</scope>
    <source>
        <strain evidence="5 6">168-L</strain>
    </source>
</reference>
<dbReference type="Gene3D" id="3.30.559.10">
    <property type="entry name" value="Chloramphenicol acetyltransferase-like domain"/>
    <property type="match status" value="1"/>
</dbReference>